<feature type="region of interest" description="Disordered" evidence="1">
    <location>
        <begin position="76"/>
        <end position="109"/>
    </location>
</feature>
<evidence type="ECO:0000313" key="3">
    <source>
        <dbReference type="EMBL" id="GBO06257.1"/>
    </source>
</evidence>
<dbReference type="PANTHER" id="PTHR12856">
    <property type="entry name" value="TRANSCRIPTION INITIATION FACTOR IIH-RELATED"/>
    <property type="match status" value="1"/>
</dbReference>
<reference evidence="3 4" key="1">
    <citation type="journal article" date="2019" name="Sci. Rep.">
        <title>Orb-weaving spider Araneus ventricosus genome elucidates the spidroin gene catalogue.</title>
        <authorList>
            <person name="Kono N."/>
            <person name="Nakamura H."/>
            <person name="Ohtoshi R."/>
            <person name="Moran D.A.P."/>
            <person name="Shinohara A."/>
            <person name="Yoshida Y."/>
            <person name="Fujiwara M."/>
            <person name="Mori M."/>
            <person name="Tomita M."/>
            <person name="Arakawa K."/>
        </authorList>
    </citation>
    <scope>NUCLEOTIDE SEQUENCE [LARGE SCALE GENOMIC DNA]</scope>
</reference>
<protein>
    <submittedName>
        <fullName evidence="3">General transcription factor IIH subunit 1</fullName>
    </submittedName>
</protein>
<dbReference type="Proteomes" id="UP000499080">
    <property type="component" value="Unassembled WGS sequence"/>
</dbReference>
<dbReference type="SMART" id="SM00751">
    <property type="entry name" value="BSD"/>
    <property type="match status" value="1"/>
</dbReference>
<evidence type="ECO:0000313" key="4">
    <source>
        <dbReference type="Proteomes" id="UP000499080"/>
    </source>
</evidence>
<dbReference type="SUPFAM" id="SSF140383">
    <property type="entry name" value="BSD domain-like"/>
    <property type="match status" value="1"/>
</dbReference>
<dbReference type="InterPro" id="IPR035925">
    <property type="entry name" value="BSD_dom_sf"/>
</dbReference>
<dbReference type="InterPro" id="IPR027079">
    <property type="entry name" value="Tfb1/GTF2H1"/>
</dbReference>
<dbReference type="GO" id="GO:0006351">
    <property type="term" value="P:DNA-templated transcription"/>
    <property type="evidence" value="ECO:0007669"/>
    <property type="project" value="InterPro"/>
</dbReference>
<dbReference type="EMBL" id="BGPR01032661">
    <property type="protein sequence ID" value="GBO06257.1"/>
    <property type="molecule type" value="Genomic_DNA"/>
</dbReference>
<accession>A0A4Y2U3T4</accession>
<evidence type="ECO:0000259" key="2">
    <source>
        <dbReference type="PROSITE" id="PS50858"/>
    </source>
</evidence>
<dbReference type="GO" id="GO:0000439">
    <property type="term" value="C:transcription factor TFIIH core complex"/>
    <property type="evidence" value="ECO:0007669"/>
    <property type="project" value="InterPro"/>
</dbReference>
<dbReference type="InterPro" id="IPR005607">
    <property type="entry name" value="BSD_dom"/>
</dbReference>
<comment type="caution">
    <text evidence="3">The sequence shown here is derived from an EMBL/GenBank/DDBJ whole genome shotgun (WGS) entry which is preliminary data.</text>
</comment>
<evidence type="ECO:0000256" key="1">
    <source>
        <dbReference type="SAM" id="MobiDB-lite"/>
    </source>
</evidence>
<dbReference type="OrthoDB" id="360521at2759"/>
<dbReference type="Gene3D" id="6.10.140.1200">
    <property type="match status" value="1"/>
</dbReference>
<feature type="domain" description="BSD" evidence="2">
    <location>
        <begin position="20"/>
        <end position="67"/>
    </location>
</feature>
<dbReference type="GO" id="GO:0006289">
    <property type="term" value="P:nucleotide-excision repair"/>
    <property type="evidence" value="ECO:0007669"/>
    <property type="project" value="InterPro"/>
</dbReference>
<feature type="compositionally biased region" description="Basic and acidic residues" evidence="1">
    <location>
        <begin position="88"/>
        <end position="97"/>
    </location>
</feature>
<dbReference type="AlphaFoldDB" id="A0A4Y2U3T4"/>
<organism evidence="3 4">
    <name type="scientific">Araneus ventricosus</name>
    <name type="common">Orbweaver spider</name>
    <name type="synonym">Epeira ventricosa</name>
    <dbReference type="NCBI Taxonomy" id="182803"/>
    <lineage>
        <taxon>Eukaryota</taxon>
        <taxon>Metazoa</taxon>
        <taxon>Ecdysozoa</taxon>
        <taxon>Arthropoda</taxon>
        <taxon>Chelicerata</taxon>
        <taxon>Arachnida</taxon>
        <taxon>Araneae</taxon>
        <taxon>Araneomorphae</taxon>
        <taxon>Entelegynae</taxon>
        <taxon>Araneoidea</taxon>
        <taxon>Araneidae</taxon>
        <taxon>Araneus</taxon>
    </lineage>
</organism>
<name>A0A4Y2U3T4_ARAVE</name>
<keyword evidence="4" id="KW-1185">Reference proteome</keyword>
<dbReference type="PROSITE" id="PS50858">
    <property type="entry name" value="BSD"/>
    <property type="match status" value="1"/>
</dbReference>
<feature type="compositionally biased region" description="Polar residues" evidence="1">
    <location>
        <begin position="76"/>
        <end position="87"/>
    </location>
</feature>
<sequence length="229" mass="25728">MGSSWQLQDRNGVKERLQQLPPKFKRKINEELEEKNDILSSDPVHFQLYRDLVATHVITTDEFWANYAKKPALMNNHVNSHQDTSPAKSEKDPKKSTIESTAEYDLTSNTKQNVSSLNLTKMSRYLSSPVPLMDTNDISPEEVAMAANHIKHSVHNWTPNLPNVLSPSSAIVALGDVLPSGSLMKNMDNTHLKDSVPIEIQTEMKQLYCALTELYFVISGAVFLPPLLN</sequence>
<proteinExistence type="predicted"/>
<gene>
    <name evidence="3" type="primary">GTF2H1_0</name>
    <name evidence="3" type="ORF">AVEN_54799_1</name>
</gene>